<gene>
    <name evidence="3" type="ORF">BBEV_2185</name>
</gene>
<feature type="domain" description="DUF112" evidence="2">
    <location>
        <begin position="2"/>
        <end position="420"/>
    </location>
</feature>
<dbReference type="Pfam" id="PF01970">
    <property type="entry name" value="TctA"/>
    <property type="match status" value="1"/>
</dbReference>
<dbReference type="KEGG" id="bbev:BBEV_2185"/>
<feature type="transmembrane region" description="Helical" evidence="1">
    <location>
        <begin position="336"/>
        <end position="359"/>
    </location>
</feature>
<dbReference type="PANTHER" id="PTHR35342:SF5">
    <property type="entry name" value="TRICARBOXYLIC TRANSPORT PROTEIN"/>
    <property type="match status" value="1"/>
</dbReference>
<feature type="transmembrane region" description="Helical" evidence="1">
    <location>
        <begin position="240"/>
        <end position="261"/>
    </location>
</feature>
<feature type="transmembrane region" description="Helical" evidence="1">
    <location>
        <begin position="451"/>
        <end position="470"/>
    </location>
</feature>
<dbReference type="PANTHER" id="PTHR35342">
    <property type="entry name" value="TRICARBOXYLIC TRANSPORT PROTEIN"/>
    <property type="match status" value="1"/>
</dbReference>
<keyword evidence="1" id="KW-1133">Transmembrane helix</keyword>
<dbReference type="AlphaFoldDB" id="A0A1D7QX09"/>
<name>A0A1D7QX09_9BACI</name>
<dbReference type="STRING" id="632773.BBEV_2185"/>
<feature type="transmembrane region" description="Helical" evidence="1">
    <location>
        <begin position="43"/>
        <end position="64"/>
    </location>
</feature>
<proteinExistence type="predicted"/>
<feature type="transmembrane region" description="Helical" evidence="1">
    <location>
        <begin position="150"/>
        <end position="168"/>
    </location>
</feature>
<evidence type="ECO:0000259" key="2">
    <source>
        <dbReference type="Pfam" id="PF01970"/>
    </source>
</evidence>
<dbReference type="InterPro" id="IPR002823">
    <property type="entry name" value="DUF112_TM"/>
</dbReference>
<feature type="transmembrane region" description="Helical" evidence="1">
    <location>
        <begin position="6"/>
        <end position="31"/>
    </location>
</feature>
<keyword evidence="4" id="KW-1185">Reference proteome</keyword>
<keyword evidence="1" id="KW-0472">Membrane</keyword>
<reference evidence="3 4" key="1">
    <citation type="submission" date="2015-08" db="EMBL/GenBank/DDBJ databases">
        <title>The complete genome sequence of Bacillus beveridgei MLTeJB.</title>
        <authorList>
            <person name="Hanson T.E."/>
            <person name="Mesa C."/>
            <person name="Basesman S.M."/>
            <person name="Oremland R.S."/>
        </authorList>
    </citation>
    <scope>NUCLEOTIDE SEQUENCE [LARGE SCALE GENOMIC DNA]</scope>
    <source>
        <strain evidence="3 4">MLTeJB</strain>
    </source>
</reference>
<feature type="transmembrane region" description="Helical" evidence="1">
    <location>
        <begin position="310"/>
        <end position="330"/>
    </location>
</feature>
<organism evidence="3 4">
    <name type="scientific">Salisediminibacterium beveridgei</name>
    <dbReference type="NCBI Taxonomy" id="632773"/>
    <lineage>
        <taxon>Bacteria</taxon>
        <taxon>Bacillati</taxon>
        <taxon>Bacillota</taxon>
        <taxon>Bacilli</taxon>
        <taxon>Bacillales</taxon>
        <taxon>Bacillaceae</taxon>
        <taxon>Salisediminibacterium</taxon>
    </lineage>
</organism>
<evidence type="ECO:0000313" key="3">
    <source>
        <dbReference type="EMBL" id="AOM83543.1"/>
    </source>
</evidence>
<feature type="transmembrane region" description="Helical" evidence="1">
    <location>
        <begin position="91"/>
        <end position="114"/>
    </location>
</feature>
<accession>A0A1D7QX09</accession>
<keyword evidence="1" id="KW-0812">Transmembrane</keyword>
<dbReference type="Proteomes" id="UP000094463">
    <property type="component" value="Chromosome"/>
</dbReference>
<dbReference type="PATRIC" id="fig|632773.3.peg.2303"/>
<feature type="transmembrane region" description="Helical" evidence="1">
    <location>
        <begin position="126"/>
        <end position="144"/>
    </location>
</feature>
<feature type="transmembrane region" description="Helical" evidence="1">
    <location>
        <begin position="371"/>
        <end position="387"/>
    </location>
</feature>
<feature type="transmembrane region" description="Helical" evidence="1">
    <location>
        <begin position="418"/>
        <end position="439"/>
    </location>
</feature>
<protein>
    <submittedName>
        <fullName evidence="3">Tricarboxylate transport membrane protein TctA</fullName>
    </submittedName>
</protein>
<evidence type="ECO:0000256" key="1">
    <source>
        <dbReference type="SAM" id="Phobius"/>
    </source>
</evidence>
<dbReference type="EMBL" id="CP012502">
    <property type="protein sequence ID" value="AOM83543.1"/>
    <property type="molecule type" value="Genomic_DNA"/>
</dbReference>
<evidence type="ECO:0000313" key="4">
    <source>
        <dbReference type="Proteomes" id="UP000094463"/>
    </source>
</evidence>
<dbReference type="RefSeq" id="WP_198154987.1">
    <property type="nucleotide sequence ID" value="NZ_CP012502.1"/>
</dbReference>
<sequence length="479" mass="50655">MILALFLGAVIGTFFSAVPGLTGTLALALLLPFTYGLAPETAFVFIIGMLGGTVYGGSLTAIAINVPGSPGSICTSFDGYPLFKAGKGGEAIGLATISSVMGGIFSATMLILLGPQLGRVALQFGSPEYFSLALFGLIAVITLGEDKLKSVITTMIGLLLGAVGVDLFSTFRYNFGADILSVGVPLIPTVVGLFAISQIIDHINNPQIDPPRNKSDKVKVVLPGWSKVKKLWKTWLRGSFVGSFIGFLPGAGGSIAAFVGYNMEKKVSKTPEQFGKGSEEGIAVSESANNATVGGTLIPTITLGIPGDQFTAIMLSAFLIHGLPVGPLLFRDNQELINVIFISTFLTNFAFLIVGLFGAKYLIRLALVRKSLLLPAIGIIALAGSFAAGSSTIFIAFGIFFGVLGFLFKTYNFDIAPLILGLILSGIIESAYVQSMMISNGNFGIFFTRPFSLLFIILAALFILSTIFDFKKLFLKKVR</sequence>